<protein>
    <submittedName>
        <fullName evidence="1">Uncharacterized protein</fullName>
    </submittedName>
</protein>
<dbReference type="AlphaFoldDB" id="A0A9P9G0R5"/>
<name>A0A9P9G0R5_FUSRE</name>
<gene>
    <name evidence="1" type="ORF">BKA55DRAFT_526677</name>
</gene>
<dbReference type="OrthoDB" id="10286647at2759"/>
<proteinExistence type="predicted"/>
<evidence type="ECO:0000313" key="1">
    <source>
        <dbReference type="EMBL" id="KAH7228554.1"/>
    </source>
</evidence>
<evidence type="ECO:0000313" key="2">
    <source>
        <dbReference type="Proteomes" id="UP000720189"/>
    </source>
</evidence>
<accession>A0A9P9G0R5</accession>
<dbReference type="EMBL" id="JAGMUX010000024">
    <property type="protein sequence ID" value="KAH7228554.1"/>
    <property type="molecule type" value="Genomic_DNA"/>
</dbReference>
<organism evidence="1 2">
    <name type="scientific">Fusarium redolens</name>
    <dbReference type="NCBI Taxonomy" id="48865"/>
    <lineage>
        <taxon>Eukaryota</taxon>
        <taxon>Fungi</taxon>
        <taxon>Dikarya</taxon>
        <taxon>Ascomycota</taxon>
        <taxon>Pezizomycotina</taxon>
        <taxon>Sordariomycetes</taxon>
        <taxon>Hypocreomycetidae</taxon>
        <taxon>Hypocreales</taxon>
        <taxon>Nectriaceae</taxon>
        <taxon>Fusarium</taxon>
        <taxon>Fusarium redolens species complex</taxon>
    </lineage>
</organism>
<comment type="caution">
    <text evidence="1">The sequence shown here is derived from an EMBL/GenBank/DDBJ whole genome shotgun (WGS) entry which is preliminary data.</text>
</comment>
<dbReference type="Proteomes" id="UP000720189">
    <property type="component" value="Unassembled WGS sequence"/>
</dbReference>
<dbReference type="GeneID" id="70218822"/>
<sequence length="65" mass="7642">MALPNPTVRDWKGDQHKVMLSDSSVKIQKFPMELHLRAVVDLMRHLLRKHLFVIFALAKKDLKYS</sequence>
<keyword evidence="2" id="KW-1185">Reference proteome</keyword>
<dbReference type="RefSeq" id="XP_046042791.1">
    <property type="nucleotide sequence ID" value="XM_046188868.1"/>
</dbReference>
<reference evidence="1" key="1">
    <citation type="journal article" date="2021" name="Nat. Commun.">
        <title>Genetic determinants of endophytism in the Arabidopsis root mycobiome.</title>
        <authorList>
            <person name="Mesny F."/>
            <person name="Miyauchi S."/>
            <person name="Thiergart T."/>
            <person name="Pickel B."/>
            <person name="Atanasova L."/>
            <person name="Karlsson M."/>
            <person name="Huettel B."/>
            <person name="Barry K.W."/>
            <person name="Haridas S."/>
            <person name="Chen C."/>
            <person name="Bauer D."/>
            <person name="Andreopoulos W."/>
            <person name="Pangilinan J."/>
            <person name="LaButti K."/>
            <person name="Riley R."/>
            <person name="Lipzen A."/>
            <person name="Clum A."/>
            <person name="Drula E."/>
            <person name="Henrissat B."/>
            <person name="Kohler A."/>
            <person name="Grigoriev I.V."/>
            <person name="Martin F.M."/>
            <person name="Hacquard S."/>
        </authorList>
    </citation>
    <scope>NUCLEOTIDE SEQUENCE</scope>
    <source>
        <strain evidence="1">MPI-CAGE-AT-0023</strain>
    </source>
</reference>